<dbReference type="InterPro" id="IPR004018">
    <property type="entry name" value="RPEL_repeat"/>
</dbReference>
<evidence type="ECO:0000256" key="6">
    <source>
        <dbReference type="ARBA" id="ARBA00023242"/>
    </source>
</evidence>
<feature type="repeat" description="RPEL" evidence="7">
    <location>
        <begin position="43"/>
        <end position="68"/>
    </location>
</feature>
<dbReference type="SUPFAM" id="SSF68906">
    <property type="entry name" value="SAP domain"/>
    <property type="match status" value="1"/>
</dbReference>
<dbReference type="Proteomes" id="UP000264800">
    <property type="component" value="Unplaced"/>
</dbReference>
<evidence type="ECO:0000256" key="9">
    <source>
        <dbReference type="SAM" id="MobiDB-lite"/>
    </source>
</evidence>
<keyword evidence="2" id="KW-0677">Repeat</keyword>
<evidence type="ECO:0000313" key="11">
    <source>
        <dbReference type="Ensembl" id="ENSKMAP00000022717.1"/>
    </source>
</evidence>
<feature type="compositionally biased region" description="Polar residues" evidence="9">
    <location>
        <begin position="409"/>
        <end position="420"/>
    </location>
</feature>
<dbReference type="PROSITE" id="PS50800">
    <property type="entry name" value="SAP"/>
    <property type="match status" value="1"/>
</dbReference>
<evidence type="ECO:0000259" key="10">
    <source>
        <dbReference type="PROSITE" id="PS50800"/>
    </source>
</evidence>
<evidence type="ECO:0000256" key="8">
    <source>
        <dbReference type="SAM" id="Coils"/>
    </source>
</evidence>
<proteinExistence type="predicted"/>
<dbReference type="KEGG" id="kmr:108236058"/>
<feature type="region of interest" description="Disordered" evidence="9">
    <location>
        <begin position="817"/>
        <end position="838"/>
    </location>
</feature>
<dbReference type="AlphaFoldDB" id="A0A3Q3GGG2"/>
<dbReference type="Ensembl" id="ENSKMAT00000023008.1">
    <property type="protein sequence ID" value="ENSKMAP00000022717.1"/>
    <property type="gene ID" value="ENSKMAG00000016870.1"/>
</dbReference>
<feature type="region of interest" description="Disordered" evidence="9">
    <location>
        <begin position="202"/>
        <end position="288"/>
    </location>
</feature>
<keyword evidence="5" id="KW-0804">Transcription</keyword>
<feature type="compositionally biased region" description="Low complexity" evidence="9">
    <location>
        <begin position="741"/>
        <end position="780"/>
    </location>
</feature>
<dbReference type="RefSeq" id="XP_017271977.1">
    <property type="nucleotide sequence ID" value="XM_017416488.3"/>
</dbReference>
<feature type="region of interest" description="Disordered" evidence="9">
    <location>
        <begin position="310"/>
        <end position="345"/>
    </location>
</feature>
<dbReference type="GO" id="GO:0005634">
    <property type="term" value="C:nucleus"/>
    <property type="evidence" value="ECO:0007669"/>
    <property type="project" value="UniProtKB-SubCell"/>
</dbReference>
<keyword evidence="3" id="KW-0805">Transcription regulation</keyword>
<dbReference type="InterPro" id="IPR043451">
    <property type="entry name" value="Myocardin-like"/>
</dbReference>
<feature type="region of interest" description="Disordered" evidence="9">
    <location>
        <begin position="729"/>
        <end position="780"/>
    </location>
</feature>
<dbReference type="Pfam" id="PF02037">
    <property type="entry name" value="SAP"/>
    <property type="match status" value="1"/>
</dbReference>
<feature type="region of interest" description="Disordered" evidence="9">
    <location>
        <begin position="543"/>
        <end position="563"/>
    </location>
</feature>
<evidence type="ECO:0000256" key="2">
    <source>
        <dbReference type="ARBA" id="ARBA00022737"/>
    </source>
</evidence>
<dbReference type="PANTHER" id="PTHR22793">
    <property type="entry name" value="MYOCARDIN-RELATED TRANSCRIPTION FACTOR-RELATED"/>
    <property type="match status" value="1"/>
</dbReference>
<dbReference type="GeneTree" id="ENSGT00950000182979"/>
<dbReference type="PROSITE" id="PS51073">
    <property type="entry name" value="RPEL"/>
    <property type="match status" value="1"/>
</dbReference>
<evidence type="ECO:0000256" key="3">
    <source>
        <dbReference type="ARBA" id="ARBA00023015"/>
    </source>
</evidence>
<name>A0A3Q3GGG2_KRYMA</name>
<evidence type="ECO:0000256" key="5">
    <source>
        <dbReference type="ARBA" id="ARBA00023163"/>
    </source>
</evidence>
<dbReference type="InterPro" id="IPR036361">
    <property type="entry name" value="SAP_dom_sf"/>
</dbReference>
<dbReference type="Gene3D" id="6.10.140.2040">
    <property type="match status" value="1"/>
</dbReference>
<evidence type="ECO:0000313" key="12">
    <source>
        <dbReference type="Proteomes" id="UP000264800"/>
    </source>
</evidence>
<feature type="compositionally biased region" description="Polar residues" evidence="9">
    <location>
        <begin position="823"/>
        <end position="837"/>
    </location>
</feature>
<accession>A0A3Q3GGG2</accession>
<keyword evidence="12" id="KW-1185">Reference proteome</keyword>
<evidence type="ECO:0000256" key="4">
    <source>
        <dbReference type="ARBA" id="ARBA00023054"/>
    </source>
</evidence>
<feature type="region of interest" description="Disordered" evidence="9">
    <location>
        <begin position="609"/>
        <end position="640"/>
    </location>
</feature>
<dbReference type="SMART" id="SM00513">
    <property type="entry name" value="SAP"/>
    <property type="match status" value="1"/>
</dbReference>
<reference evidence="11" key="1">
    <citation type="submission" date="2025-08" db="UniProtKB">
        <authorList>
            <consortium name="Ensembl"/>
        </authorList>
    </citation>
    <scope>IDENTIFICATION</scope>
</reference>
<dbReference type="InterPro" id="IPR003034">
    <property type="entry name" value="SAP_dom"/>
</dbReference>
<evidence type="ECO:0000256" key="7">
    <source>
        <dbReference type="PROSITE-ProRule" id="PRU00401"/>
    </source>
</evidence>
<feature type="compositionally biased region" description="Low complexity" evidence="9">
    <location>
        <begin position="316"/>
        <end position="345"/>
    </location>
</feature>
<feature type="compositionally biased region" description="Polar residues" evidence="9">
    <location>
        <begin position="172"/>
        <end position="183"/>
    </location>
</feature>
<dbReference type="STRING" id="37003.ENSKMAP00000022717"/>
<comment type="subcellular location">
    <subcellularLocation>
        <location evidence="1">Nucleus</location>
    </subcellularLocation>
</comment>
<feature type="region of interest" description="Disordered" evidence="9">
    <location>
        <begin position="400"/>
        <end position="451"/>
    </location>
</feature>
<sequence>MPEHLQPICINPAPFRPQPIRGNVDGRAAGFELERRACQSLRKVLQLKLQQRRTREELISLGIMPPLKSTAAFHKQRRSLEQARTEDDLKRKIRSEPEKSKLMKMHISDKMPEEPLLQTKQLQLKKALFDDLNNKIAHWPGPMELIHKKIITGTQLQKASRESLSYDEDSNDSLSPGQPVSQNCPLVLGPRSYSIEKMCGSHIPSPSQVPPSALPFQSVSSTPLNLSKPAQKTSPISHIKPKLNSDRLTQKYKKAKDTKPKLKKLKYHQYIPPNQKGDKEPPSNLDSSYSKILQQQLFLQLQILSQQQQNTYQTIPSTSPKDQKPSSSSTSTSSPPQPTDVSSSVLSNRHNYICLSSAPLRETLPSQPNLDGMKVAQLKSELKLRGLPVSGTRKDLIKRLRTHQELNRGSDTASSPTTGGTAEPGPERAGKALKNTNSYSNNTSQGQQFQHHLTSSVDGSCFSATSATLQRFLRHGGDTKLHIPQCNSLDTTSLKSSNSSPFGEQMNPPLTELSPPSSVAQLPANIKEEPLCSTPPPCQFSLKSASAAPTAPTAAPSVDKDRMLQEKDKQIAELTRMLRQKQRLVEELKMLLEKGNRDAQVPEPQIPLRVKEEPPDNFDVARSTRSPPLSAQTPSAVTDGTKVTIKQEAIETEIGSSEAFVKPSNGLQRSLTKIKVVQNQIRLQLKPKTKSLTNKRELVCLQGSALQLVQQQAIQKLLLQQKHSQKPETQQKLCQQRQKKTQNQQLRQQEQQRQLSQPEHHQQTQQIRLKQQKQNQTKLQHIQLQTDVHPKHQQAQNGAHQVTVERLQQGAAQCLSAPPRLQSAHTGKNTSSPSPQTEMCPHLDVLLSPLSPVKTKTYLSDDKERVNEEDFITIILQTGETIFRLPLDPPLDHPSPDFSPPSSPPSPLQFPMSPPDPPSCDTQKLDPLEPLAPADTAEEKQHLSRSADGRLEDFLESTTGKPLLGVEPGGMLTLIDDLHSQLLCTPSIVDNPSAPMGEEEELGVDSTDWLGLAMGGEKEEERATLAPLAPETPLSVFSFSADFLDSSDLHTHWDSSL</sequence>
<keyword evidence="4 8" id="KW-0175">Coiled coil</keyword>
<feature type="compositionally biased region" description="Pro residues" evidence="9">
    <location>
        <begin position="896"/>
        <end position="918"/>
    </location>
</feature>
<feature type="coiled-coil region" evidence="8">
    <location>
        <begin position="564"/>
        <end position="598"/>
    </location>
</feature>
<dbReference type="GO" id="GO:0051145">
    <property type="term" value="P:smooth muscle cell differentiation"/>
    <property type="evidence" value="ECO:0007669"/>
    <property type="project" value="TreeGrafter"/>
</dbReference>
<feature type="compositionally biased region" description="Polar residues" evidence="9">
    <location>
        <begin position="623"/>
        <end position="638"/>
    </location>
</feature>
<dbReference type="GO" id="GO:0045944">
    <property type="term" value="P:positive regulation of transcription by RNA polymerase II"/>
    <property type="evidence" value="ECO:0007669"/>
    <property type="project" value="TreeGrafter"/>
</dbReference>
<dbReference type="GeneID" id="108236058"/>
<dbReference type="PANTHER" id="PTHR22793:SF6">
    <property type="entry name" value="MYOCARDIN-RELATED TRANSCRIPTION FACTOR A"/>
    <property type="match status" value="1"/>
</dbReference>
<feature type="compositionally biased region" description="Low complexity" evidence="9">
    <location>
        <begin position="544"/>
        <end position="557"/>
    </location>
</feature>
<dbReference type="SMART" id="SM00707">
    <property type="entry name" value="RPEL"/>
    <property type="match status" value="3"/>
</dbReference>
<feature type="region of interest" description="Disordered" evidence="9">
    <location>
        <begin position="885"/>
        <end position="928"/>
    </location>
</feature>
<feature type="compositionally biased region" description="Basic and acidic residues" evidence="9">
    <location>
        <begin position="243"/>
        <end position="260"/>
    </location>
</feature>
<evidence type="ECO:0000256" key="1">
    <source>
        <dbReference type="ARBA" id="ARBA00004123"/>
    </source>
</evidence>
<feature type="compositionally biased region" description="Polar residues" evidence="9">
    <location>
        <begin position="215"/>
        <end position="236"/>
    </location>
</feature>
<feature type="region of interest" description="Disordered" evidence="9">
    <location>
        <begin position="161"/>
        <end position="183"/>
    </location>
</feature>
<feature type="domain" description="SAP" evidence="10">
    <location>
        <begin position="370"/>
        <end position="404"/>
    </location>
</feature>
<dbReference type="Gene3D" id="6.10.150.10">
    <property type="match status" value="1"/>
</dbReference>
<dbReference type="Gene3D" id="1.10.720.30">
    <property type="entry name" value="SAP domain"/>
    <property type="match status" value="1"/>
</dbReference>
<reference evidence="11" key="2">
    <citation type="submission" date="2025-09" db="UniProtKB">
        <authorList>
            <consortium name="Ensembl"/>
        </authorList>
    </citation>
    <scope>IDENTIFICATION</scope>
</reference>
<dbReference type="OrthoDB" id="197676at2759"/>
<dbReference type="RefSeq" id="XP_037834778.1">
    <property type="nucleotide sequence ID" value="XM_037978850.1"/>
</dbReference>
<feature type="compositionally biased region" description="Polar residues" evidence="9">
    <location>
        <begin position="434"/>
        <end position="451"/>
    </location>
</feature>
<organism evidence="11 12">
    <name type="scientific">Kryptolebias marmoratus</name>
    <name type="common">Mangrove killifish</name>
    <name type="synonym">Rivulus marmoratus</name>
    <dbReference type="NCBI Taxonomy" id="37003"/>
    <lineage>
        <taxon>Eukaryota</taxon>
        <taxon>Metazoa</taxon>
        <taxon>Chordata</taxon>
        <taxon>Craniata</taxon>
        <taxon>Vertebrata</taxon>
        <taxon>Euteleostomi</taxon>
        <taxon>Actinopterygii</taxon>
        <taxon>Neopterygii</taxon>
        <taxon>Teleostei</taxon>
        <taxon>Neoteleostei</taxon>
        <taxon>Acanthomorphata</taxon>
        <taxon>Ovalentaria</taxon>
        <taxon>Atherinomorphae</taxon>
        <taxon>Cyprinodontiformes</taxon>
        <taxon>Rivulidae</taxon>
        <taxon>Kryptolebias</taxon>
    </lineage>
</organism>
<dbReference type="GO" id="GO:0003713">
    <property type="term" value="F:transcription coactivator activity"/>
    <property type="evidence" value="ECO:0007669"/>
    <property type="project" value="TreeGrafter"/>
</dbReference>
<keyword evidence="6" id="KW-0539">Nucleus</keyword>
<protein>
    <submittedName>
        <fullName evidence="11">MKL/myocardin-like protein 1</fullName>
    </submittedName>
</protein>